<reference evidence="2" key="1">
    <citation type="submission" date="2016-10" db="EMBL/GenBank/DDBJ databases">
        <authorList>
            <person name="de Groot N.N."/>
        </authorList>
    </citation>
    <scope>NUCLEOTIDE SEQUENCE</scope>
</reference>
<name>A0A1W1BCT0_9ZZZZ</name>
<dbReference type="InterPro" id="IPR041854">
    <property type="entry name" value="BFD-like_2Fe2S-bd_dom_sf"/>
</dbReference>
<dbReference type="Pfam" id="PF18423">
    <property type="entry name" value="zf_CopZ"/>
    <property type="match status" value="1"/>
</dbReference>
<dbReference type="InterPro" id="IPR040890">
    <property type="entry name" value="Znf_CopZ"/>
</dbReference>
<dbReference type="AlphaFoldDB" id="A0A1W1BCT0"/>
<dbReference type="EMBL" id="FPHG01000009">
    <property type="protein sequence ID" value="SFV51391.1"/>
    <property type="molecule type" value="Genomic_DNA"/>
</dbReference>
<sequence>MFFFVSKCPLCKQKGKKVSSDTVLHHVKDISRISDRGYYYCSTPSCDIIYFNDKETFTSSTLNKEVGGKDYSSQGALICYCYNYTKLSLDTVGLIDKIQIRIDNYGCRCDIRNPSGQCCIPQIEEAIIQKAVPKHKKRERIKIIDSTYDD</sequence>
<dbReference type="Gene3D" id="2.20.25.270">
    <property type="match status" value="1"/>
</dbReference>
<dbReference type="Gene3D" id="1.10.10.1100">
    <property type="entry name" value="BFD-like [2Fe-2S]-binding domain"/>
    <property type="match status" value="1"/>
</dbReference>
<protein>
    <recommendedName>
        <fullName evidence="1">CopZ zinc binding domain-containing protein</fullName>
    </recommendedName>
</protein>
<organism evidence="2">
    <name type="scientific">hydrothermal vent metagenome</name>
    <dbReference type="NCBI Taxonomy" id="652676"/>
    <lineage>
        <taxon>unclassified sequences</taxon>
        <taxon>metagenomes</taxon>
        <taxon>ecological metagenomes</taxon>
    </lineage>
</organism>
<accession>A0A1W1BCT0</accession>
<evidence type="ECO:0000259" key="1">
    <source>
        <dbReference type="Pfam" id="PF18423"/>
    </source>
</evidence>
<evidence type="ECO:0000313" key="2">
    <source>
        <dbReference type="EMBL" id="SFV51391.1"/>
    </source>
</evidence>
<proteinExistence type="predicted"/>
<gene>
    <name evidence="2" type="ORF">MNB_SV-9-215</name>
</gene>
<feature type="domain" description="CopZ zinc binding" evidence="1">
    <location>
        <begin position="7"/>
        <end position="62"/>
    </location>
</feature>